<feature type="non-terminal residue" evidence="1">
    <location>
        <position position="381"/>
    </location>
</feature>
<reference evidence="1" key="1">
    <citation type="submission" date="2023-10" db="EMBL/GenBank/DDBJ databases">
        <authorList>
            <person name="Chen Y."/>
            <person name="Shah S."/>
            <person name="Dougan E. K."/>
            <person name="Thang M."/>
            <person name="Chan C."/>
        </authorList>
    </citation>
    <scope>NUCLEOTIDE SEQUENCE [LARGE SCALE GENOMIC DNA]</scope>
</reference>
<organism evidence="1 2">
    <name type="scientific">Prorocentrum cordatum</name>
    <dbReference type="NCBI Taxonomy" id="2364126"/>
    <lineage>
        <taxon>Eukaryota</taxon>
        <taxon>Sar</taxon>
        <taxon>Alveolata</taxon>
        <taxon>Dinophyceae</taxon>
        <taxon>Prorocentrales</taxon>
        <taxon>Prorocentraceae</taxon>
        <taxon>Prorocentrum</taxon>
    </lineage>
</organism>
<evidence type="ECO:0000313" key="2">
    <source>
        <dbReference type="Proteomes" id="UP001189429"/>
    </source>
</evidence>
<dbReference type="Proteomes" id="UP001189429">
    <property type="component" value="Unassembled WGS sequence"/>
</dbReference>
<proteinExistence type="predicted"/>
<comment type="caution">
    <text evidence="1">The sequence shown here is derived from an EMBL/GenBank/DDBJ whole genome shotgun (WGS) entry which is preliminary data.</text>
</comment>
<evidence type="ECO:0000313" key="1">
    <source>
        <dbReference type="EMBL" id="CAK0795389.1"/>
    </source>
</evidence>
<gene>
    <name evidence="1" type="ORF">PCOR1329_LOCUS5073</name>
</gene>
<sequence length="381" mass="42469">MGSDAFQLRSLEGKLQVHFNSESMMHELVQLETFDRIELPRTETEWVLDVDGWGAELVEATGGGRKLDAVDLLNNVVYIRESDGETVLQTMTGDLAIARSLDEALASAASFTLKVKSWATTAADPLGISIYELRRDGNFVFFSLPSVMLAIGAHRKLHVKGSVGHQFPRWNAALKRAELGRLCNSVAYDQTEVRGSDTVDHRALKEKSASVTSLLYLLVRRLMVNISTDGTVTLFVIGETNTLNRGAKAFVNKFREKFRTKPPGIISFFRWIMLDVPQYRVRPIFSLQVLWRFGDLLDMRITGLVKESNGTGSCMGLEANDHGDSKAMQCALYVKAAESLKKSNSMQFISHAPDKSRVHNFGILNTFFAMPNNVGFWGIPQ</sequence>
<accession>A0ABN9PR14</accession>
<protein>
    <submittedName>
        <fullName evidence="1">Uncharacterized protein</fullName>
    </submittedName>
</protein>
<keyword evidence="2" id="KW-1185">Reference proteome</keyword>
<dbReference type="EMBL" id="CAUYUJ010001329">
    <property type="protein sequence ID" value="CAK0795389.1"/>
    <property type="molecule type" value="Genomic_DNA"/>
</dbReference>
<name>A0ABN9PR14_9DINO</name>